<name>A0ABV7RPA6_9GAMM</name>
<feature type="compositionally biased region" description="Low complexity" evidence="1">
    <location>
        <begin position="113"/>
        <end position="129"/>
    </location>
</feature>
<feature type="region of interest" description="Disordered" evidence="1">
    <location>
        <begin position="110"/>
        <end position="129"/>
    </location>
</feature>
<organism evidence="3 4">
    <name type="scientific">Lysobacter cavernae</name>
    <dbReference type="NCBI Taxonomy" id="1685901"/>
    <lineage>
        <taxon>Bacteria</taxon>
        <taxon>Pseudomonadati</taxon>
        <taxon>Pseudomonadota</taxon>
        <taxon>Gammaproteobacteria</taxon>
        <taxon>Lysobacterales</taxon>
        <taxon>Lysobacteraceae</taxon>
        <taxon>Lysobacter</taxon>
    </lineage>
</organism>
<evidence type="ECO:0000256" key="2">
    <source>
        <dbReference type="SAM" id="SignalP"/>
    </source>
</evidence>
<keyword evidence="2" id="KW-0732">Signal</keyword>
<sequence length="194" mass="20075">MTRMHCFAALVSVATLFVAQSASAAISSFNGTCPGGVEVHADEGGPVFVDGRETDLRRFSENYYEARDAKSGITLSINRTPDGGTQMSYTGNNGANGICSITPAAVMRNAPQSGAPASEGQSAQSSSTSKESADAAVAACKSALALKSGMNSVFVLPISHVPAAGGFEVFLSLKGAQWLCTTDSRGNVNRMEQR</sequence>
<evidence type="ECO:0000256" key="1">
    <source>
        <dbReference type="SAM" id="MobiDB-lite"/>
    </source>
</evidence>
<proteinExistence type="predicted"/>
<dbReference type="EMBL" id="JBHRXK010000002">
    <property type="protein sequence ID" value="MFC3550587.1"/>
    <property type="molecule type" value="Genomic_DNA"/>
</dbReference>
<accession>A0ABV7RPA6</accession>
<protein>
    <recommendedName>
        <fullName evidence="5">Secreted protein</fullName>
    </recommendedName>
</protein>
<dbReference type="RefSeq" id="WP_386758335.1">
    <property type="nucleotide sequence ID" value="NZ_JBHRXK010000002.1"/>
</dbReference>
<reference evidence="4" key="1">
    <citation type="journal article" date="2019" name="Int. J. Syst. Evol. Microbiol.">
        <title>The Global Catalogue of Microorganisms (GCM) 10K type strain sequencing project: providing services to taxonomists for standard genome sequencing and annotation.</title>
        <authorList>
            <consortium name="The Broad Institute Genomics Platform"/>
            <consortium name="The Broad Institute Genome Sequencing Center for Infectious Disease"/>
            <person name="Wu L."/>
            <person name="Ma J."/>
        </authorList>
    </citation>
    <scope>NUCLEOTIDE SEQUENCE [LARGE SCALE GENOMIC DNA]</scope>
    <source>
        <strain evidence="4">KCTC 42875</strain>
    </source>
</reference>
<dbReference type="Proteomes" id="UP001595740">
    <property type="component" value="Unassembled WGS sequence"/>
</dbReference>
<gene>
    <name evidence="3" type="ORF">ACFOLC_06105</name>
</gene>
<evidence type="ECO:0000313" key="4">
    <source>
        <dbReference type="Proteomes" id="UP001595740"/>
    </source>
</evidence>
<comment type="caution">
    <text evidence="3">The sequence shown here is derived from an EMBL/GenBank/DDBJ whole genome shotgun (WGS) entry which is preliminary data.</text>
</comment>
<evidence type="ECO:0000313" key="3">
    <source>
        <dbReference type="EMBL" id="MFC3550587.1"/>
    </source>
</evidence>
<evidence type="ECO:0008006" key="5">
    <source>
        <dbReference type="Google" id="ProtNLM"/>
    </source>
</evidence>
<feature type="chain" id="PRO_5046949175" description="Secreted protein" evidence="2">
    <location>
        <begin position="25"/>
        <end position="194"/>
    </location>
</feature>
<feature type="signal peptide" evidence="2">
    <location>
        <begin position="1"/>
        <end position="24"/>
    </location>
</feature>
<keyword evidence="4" id="KW-1185">Reference proteome</keyword>